<dbReference type="Proteomes" id="UP000824120">
    <property type="component" value="Chromosome 1"/>
</dbReference>
<accession>A0A9J6AZI0</accession>
<proteinExistence type="predicted"/>
<evidence type="ECO:0000313" key="2">
    <source>
        <dbReference type="Proteomes" id="UP000824120"/>
    </source>
</evidence>
<organism evidence="1 2">
    <name type="scientific">Solanum commersonii</name>
    <name type="common">Commerson's wild potato</name>
    <name type="synonym">Commerson's nightshade</name>
    <dbReference type="NCBI Taxonomy" id="4109"/>
    <lineage>
        <taxon>Eukaryota</taxon>
        <taxon>Viridiplantae</taxon>
        <taxon>Streptophyta</taxon>
        <taxon>Embryophyta</taxon>
        <taxon>Tracheophyta</taxon>
        <taxon>Spermatophyta</taxon>
        <taxon>Magnoliopsida</taxon>
        <taxon>eudicotyledons</taxon>
        <taxon>Gunneridae</taxon>
        <taxon>Pentapetalae</taxon>
        <taxon>asterids</taxon>
        <taxon>lamiids</taxon>
        <taxon>Solanales</taxon>
        <taxon>Solanaceae</taxon>
        <taxon>Solanoideae</taxon>
        <taxon>Solaneae</taxon>
        <taxon>Solanum</taxon>
    </lineage>
</organism>
<name>A0A9J6AZI0_SOLCO</name>
<reference evidence="1 2" key="1">
    <citation type="submission" date="2020-09" db="EMBL/GenBank/DDBJ databases">
        <title>De no assembly of potato wild relative species, Solanum commersonii.</title>
        <authorList>
            <person name="Cho K."/>
        </authorList>
    </citation>
    <scope>NUCLEOTIDE SEQUENCE [LARGE SCALE GENOMIC DNA]</scope>
    <source>
        <strain evidence="1">LZ3.2</strain>
        <tissue evidence="1">Leaf</tissue>
    </source>
</reference>
<dbReference type="EMBL" id="JACXVP010000001">
    <property type="protein sequence ID" value="KAG5629902.1"/>
    <property type="molecule type" value="Genomic_DNA"/>
</dbReference>
<dbReference type="OrthoDB" id="1919442at2759"/>
<sequence length="86" mass="9386">MGGLKKCDGGLSIICQSGKTLGAKTPYELEANELEQAHIYILKNCDKVLPYLKFKMKPIKIESEDSSTTKSTMRYTFVAPGAIGKG</sequence>
<dbReference type="AlphaFoldDB" id="A0A9J6AZI0"/>
<protein>
    <submittedName>
        <fullName evidence="1">Uncharacterized protein</fullName>
    </submittedName>
</protein>
<keyword evidence="2" id="KW-1185">Reference proteome</keyword>
<gene>
    <name evidence="1" type="ORF">H5410_001619</name>
</gene>
<comment type="caution">
    <text evidence="1">The sequence shown here is derived from an EMBL/GenBank/DDBJ whole genome shotgun (WGS) entry which is preliminary data.</text>
</comment>
<evidence type="ECO:0000313" key="1">
    <source>
        <dbReference type="EMBL" id="KAG5629902.1"/>
    </source>
</evidence>